<organism evidence="1 2">
    <name type="scientific">Sphaerosporella brunnea</name>
    <dbReference type="NCBI Taxonomy" id="1250544"/>
    <lineage>
        <taxon>Eukaryota</taxon>
        <taxon>Fungi</taxon>
        <taxon>Dikarya</taxon>
        <taxon>Ascomycota</taxon>
        <taxon>Pezizomycotina</taxon>
        <taxon>Pezizomycetes</taxon>
        <taxon>Pezizales</taxon>
        <taxon>Pyronemataceae</taxon>
        <taxon>Sphaerosporella</taxon>
    </lineage>
</organism>
<name>A0A5J5EBT8_9PEZI</name>
<evidence type="ECO:0000313" key="2">
    <source>
        <dbReference type="Proteomes" id="UP000326924"/>
    </source>
</evidence>
<evidence type="ECO:0000313" key="1">
    <source>
        <dbReference type="EMBL" id="KAA8892663.1"/>
    </source>
</evidence>
<dbReference type="Proteomes" id="UP000326924">
    <property type="component" value="Unassembled WGS sequence"/>
</dbReference>
<protein>
    <submittedName>
        <fullName evidence="1">Uncharacterized protein</fullName>
    </submittedName>
</protein>
<dbReference type="EMBL" id="VXIS01000645">
    <property type="protein sequence ID" value="KAA8892663.1"/>
    <property type="molecule type" value="Genomic_DNA"/>
</dbReference>
<keyword evidence="2" id="KW-1185">Reference proteome</keyword>
<dbReference type="InParanoid" id="A0A5J5EBT8"/>
<proteinExistence type="predicted"/>
<sequence length="173" mass="19266">MAATNDDDNFQLVVRRHRCLLCAGRHTSAACTVPVNWTLQLHERREIWSSDVQRVAVEVAVRAQLLSLRQSRGVTDHVRSIDVVQGTHDSTFTGVDRQGLCADFPHFNVAVRCDGGRARTVHIYHTPWNRQEGITVVVATVGTRADNIDALRAAFAPHGIFLRGDRDELLFSG</sequence>
<gene>
    <name evidence="1" type="ORF">FN846DRAFT_915054</name>
</gene>
<comment type="caution">
    <text evidence="1">The sequence shown here is derived from an EMBL/GenBank/DDBJ whole genome shotgun (WGS) entry which is preliminary data.</text>
</comment>
<reference evidence="1 2" key="1">
    <citation type="submission" date="2019-09" db="EMBL/GenBank/DDBJ databases">
        <title>Draft genome of the ectomycorrhizal ascomycete Sphaerosporella brunnea.</title>
        <authorList>
            <consortium name="DOE Joint Genome Institute"/>
            <person name="Benucci G.M."/>
            <person name="Marozzi G."/>
            <person name="Antonielli L."/>
            <person name="Sanchez S."/>
            <person name="Marco P."/>
            <person name="Wang X."/>
            <person name="Falini L.B."/>
            <person name="Barry K."/>
            <person name="Haridas S."/>
            <person name="Lipzen A."/>
            <person name="Labutti K."/>
            <person name="Grigoriev I.V."/>
            <person name="Murat C."/>
            <person name="Martin F."/>
            <person name="Albertini E."/>
            <person name="Donnini D."/>
            <person name="Bonito G."/>
        </authorList>
    </citation>
    <scope>NUCLEOTIDE SEQUENCE [LARGE SCALE GENOMIC DNA]</scope>
    <source>
        <strain evidence="1 2">Sb_GMNB300</strain>
    </source>
</reference>
<dbReference type="AlphaFoldDB" id="A0A5J5EBT8"/>
<accession>A0A5J5EBT8</accession>